<evidence type="ECO:0008006" key="6">
    <source>
        <dbReference type="Google" id="ProtNLM"/>
    </source>
</evidence>
<feature type="transmembrane region" description="Helical" evidence="1">
    <location>
        <begin position="405"/>
        <end position="425"/>
    </location>
</feature>
<evidence type="ECO:0000313" key="5">
    <source>
        <dbReference type="Proteomes" id="UP000269226"/>
    </source>
</evidence>
<feature type="transmembrane region" description="Helical" evidence="1">
    <location>
        <begin position="221"/>
        <end position="237"/>
    </location>
</feature>
<feature type="transmembrane region" description="Helical" evidence="1">
    <location>
        <begin position="194"/>
        <end position="209"/>
    </location>
</feature>
<feature type="transmembrane region" description="Helical" evidence="1">
    <location>
        <begin position="271"/>
        <end position="289"/>
    </location>
</feature>
<accession>A0A2Z5Y347</accession>
<keyword evidence="1" id="KW-1133">Transmembrane helix</keyword>
<feature type="transmembrane region" description="Helical" evidence="1">
    <location>
        <begin position="169"/>
        <end position="188"/>
    </location>
</feature>
<feature type="transmembrane region" description="Helical" evidence="1">
    <location>
        <begin position="455"/>
        <end position="477"/>
    </location>
</feature>
<feature type="transmembrane region" description="Helical" evidence="1">
    <location>
        <begin position="367"/>
        <end position="385"/>
    </location>
</feature>
<feature type="transmembrane region" description="Helical" evidence="1">
    <location>
        <begin position="484"/>
        <end position="505"/>
    </location>
</feature>
<keyword evidence="1" id="KW-0472">Membrane</keyword>
<protein>
    <recommendedName>
        <fullName evidence="6">YkoY family integral membrane protein</fullName>
    </recommendedName>
</protein>
<dbReference type="InterPro" id="IPR056071">
    <property type="entry name" value="DUF7654"/>
</dbReference>
<organism evidence="4 5">
    <name type="scientific">Melissococcus plutonius</name>
    <dbReference type="NCBI Taxonomy" id="33970"/>
    <lineage>
        <taxon>Bacteria</taxon>
        <taxon>Bacillati</taxon>
        <taxon>Bacillota</taxon>
        <taxon>Bacilli</taxon>
        <taxon>Lactobacillales</taxon>
        <taxon>Enterococcaceae</taxon>
        <taxon>Melissococcus</taxon>
    </lineage>
</organism>
<dbReference type="EMBL" id="AP018492">
    <property type="protein sequence ID" value="BBC61224.1"/>
    <property type="molecule type" value="Genomic_DNA"/>
</dbReference>
<dbReference type="Pfam" id="PF24677">
    <property type="entry name" value="DUF7657"/>
    <property type="match status" value="1"/>
</dbReference>
<feature type="domain" description="DUF7657" evidence="3">
    <location>
        <begin position="27"/>
        <end position="422"/>
    </location>
</feature>
<dbReference type="Proteomes" id="UP000269226">
    <property type="component" value="Chromosome"/>
</dbReference>
<dbReference type="RefSeq" id="WP_232048020.1">
    <property type="nucleotide sequence ID" value="NZ_AP018492.1"/>
</dbReference>
<keyword evidence="1" id="KW-0812">Transmembrane</keyword>
<dbReference type="GeneID" id="57043661"/>
<feature type="transmembrane region" description="Helical" evidence="1">
    <location>
        <begin position="432"/>
        <end position="449"/>
    </location>
</feature>
<gene>
    <name evidence="4" type="ORF">DAT561_1116</name>
</gene>
<feature type="transmembrane region" description="Helical" evidence="1">
    <location>
        <begin position="27"/>
        <end position="45"/>
    </location>
</feature>
<feature type="domain" description="DUF7654" evidence="2">
    <location>
        <begin position="511"/>
        <end position="649"/>
    </location>
</feature>
<dbReference type="Pfam" id="PF24672">
    <property type="entry name" value="DUF7654"/>
    <property type="match status" value="1"/>
</dbReference>
<dbReference type="AlphaFoldDB" id="A0A2Z5Y347"/>
<dbReference type="InterPro" id="IPR056074">
    <property type="entry name" value="DUF7657"/>
</dbReference>
<proteinExistence type="predicted"/>
<feature type="transmembrane region" description="Helical" evidence="1">
    <location>
        <begin position="343"/>
        <end position="360"/>
    </location>
</feature>
<feature type="transmembrane region" description="Helical" evidence="1">
    <location>
        <begin position="243"/>
        <end position="259"/>
    </location>
</feature>
<evidence type="ECO:0000259" key="3">
    <source>
        <dbReference type="Pfam" id="PF24677"/>
    </source>
</evidence>
<feature type="transmembrane region" description="Helical" evidence="1">
    <location>
        <begin position="142"/>
        <end position="162"/>
    </location>
</feature>
<evidence type="ECO:0000313" key="4">
    <source>
        <dbReference type="EMBL" id="BBC61224.1"/>
    </source>
</evidence>
<evidence type="ECO:0000259" key="2">
    <source>
        <dbReference type="Pfam" id="PF24672"/>
    </source>
</evidence>
<sequence length="651" mass="74658">MKNKSTATQLEKKAGTSDYILDKVLHFRYFIAIIVFILLVVFKIHGSSINMWDNYVSDYTKGSKSGLIIGTPRSVRSDEWLVQTPYSLSQTQTGFKTHNPVMTMDGQNMIVGYNSPAWNLATIGKPFSWGYLLLGKEYGLSWYWNLKLIGLILLAFEMGLILTKKNKYLAMLSGIWIPFSSALQWWFVSPVGDLVFFTLGFLVGLYYYFAEHENYLERTGFALITVIMSSGFILVLYPALQIPLGYLILLFLIAFFLEFRKKIRLDKMDGLIIGGALLLTGLIVGLSLYNSLDALKAVTNTAYPGKRISLGGDIPKRDIFFFLMNWKLPFQDVPYTNNSEISSFYHLFFIILPLSPFIFYRKIKENIYGFILFIYCIFNLLWMAFAYPEILAKLTLWSYVPAQRALLSFGFAATLLSIWFIGYIWQKKSLPFLVMISIATINLVVYYFSLHTGNLRFYVTRVEMIGILIVTTILIVALFKKWKLLFTITLLSIVLISGCFVNPIVQGVSAVYEKKIALKIKEIERCDPNQLWAGERLMYGYLPMLGVHTYNGVAFTPNFNAFKPLDPKSKKQFIYNRYAHINVEVGDQLPTLKLLQKDAFVARLSPKALKTYGIKYVVVYKRLENLSSKNIQFKRLYGPDSNGAYIYRIID</sequence>
<name>A0A2Z5Y347_9ENTE</name>
<reference evidence="4 5" key="1">
    <citation type="submission" date="2018-01" db="EMBL/GenBank/DDBJ databases">
        <title>Whole genome sequence of Melissococcus plutonius DAT561.</title>
        <authorList>
            <person name="Okumura K."/>
            <person name="Takamatsu D."/>
            <person name="Okura M."/>
        </authorList>
    </citation>
    <scope>NUCLEOTIDE SEQUENCE [LARGE SCALE GENOMIC DNA]</scope>
    <source>
        <strain evidence="4 5">DAT561</strain>
    </source>
</reference>
<evidence type="ECO:0000256" key="1">
    <source>
        <dbReference type="SAM" id="Phobius"/>
    </source>
</evidence>